<reference evidence="2 3" key="1">
    <citation type="submission" date="2023-08" db="EMBL/GenBank/DDBJ databases">
        <title>Black Yeasts Isolated from many extreme environments.</title>
        <authorList>
            <person name="Coleine C."/>
            <person name="Stajich J.E."/>
            <person name="Selbmann L."/>
        </authorList>
    </citation>
    <scope>NUCLEOTIDE SEQUENCE [LARGE SCALE GENOMIC DNA]</scope>
    <source>
        <strain evidence="2 3">CCFEE 536</strain>
    </source>
</reference>
<evidence type="ECO:0000256" key="1">
    <source>
        <dbReference type="SAM" id="MobiDB-lite"/>
    </source>
</evidence>
<gene>
    <name evidence="2" type="ORF">LTR16_000808</name>
</gene>
<proteinExistence type="predicted"/>
<evidence type="ECO:0008006" key="4">
    <source>
        <dbReference type="Google" id="ProtNLM"/>
    </source>
</evidence>
<dbReference type="SUPFAM" id="SSF49503">
    <property type="entry name" value="Cupredoxins"/>
    <property type="match status" value="1"/>
</dbReference>
<feature type="non-terminal residue" evidence="2">
    <location>
        <position position="240"/>
    </location>
</feature>
<dbReference type="EMBL" id="JAVRRA010024646">
    <property type="protein sequence ID" value="KAK5131390.1"/>
    <property type="molecule type" value="Genomic_DNA"/>
</dbReference>
<dbReference type="Gene3D" id="2.60.40.420">
    <property type="entry name" value="Cupredoxins - blue copper proteins"/>
    <property type="match status" value="1"/>
</dbReference>
<keyword evidence="3" id="KW-1185">Reference proteome</keyword>
<feature type="region of interest" description="Disordered" evidence="1">
    <location>
        <begin position="183"/>
        <end position="209"/>
    </location>
</feature>
<sequence length="240" mass="25872">MTWPRRRQQGTLHITVSEERVAQLRSDDSLQLSPATAAALSLGVTVEVEAPSTSFSPSISPRTHSVEVGAQGDLIFAPNQLEAAVGDIVNFRFLKLNHTLTQSSLDKPCTAVNGFDTSFVHLNPYNRTNDILSFMVQSTNPAWFFCRQSIPKSHCNAGMVFAINPGNLMDTFLYNSETPELAHRNDGKEVSTASAGSSSGIISNRNPPLSTGLSGTGSLNWSFSMTAPGPRLFPTGSSIR</sequence>
<feature type="compositionally biased region" description="Low complexity" evidence="1">
    <location>
        <begin position="193"/>
        <end position="203"/>
    </location>
</feature>
<evidence type="ECO:0000313" key="2">
    <source>
        <dbReference type="EMBL" id="KAK5131390.1"/>
    </source>
</evidence>
<dbReference type="CDD" id="cd00920">
    <property type="entry name" value="Cupredoxin"/>
    <property type="match status" value="1"/>
</dbReference>
<dbReference type="InterPro" id="IPR008972">
    <property type="entry name" value="Cupredoxin"/>
</dbReference>
<accession>A0ABR0KUC6</accession>
<name>A0ABR0KUC6_9PEZI</name>
<dbReference type="PANTHER" id="PTHR34883:SF16">
    <property type="entry name" value="RICH PROTEIN, PUTATIVE-RELATED"/>
    <property type="match status" value="1"/>
</dbReference>
<comment type="caution">
    <text evidence="2">The sequence shown here is derived from an EMBL/GenBank/DDBJ whole genome shotgun (WGS) entry which is preliminary data.</text>
</comment>
<organism evidence="2 3">
    <name type="scientific">Cryomyces antarcticus</name>
    <dbReference type="NCBI Taxonomy" id="329879"/>
    <lineage>
        <taxon>Eukaryota</taxon>
        <taxon>Fungi</taxon>
        <taxon>Dikarya</taxon>
        <taxon>Ascomycota</taxon>
        <taxon>Pezizomycotina</taxon>
        <taxon>Dothideomycetes</taxon>
        <taxon>Dothideomycetes incertae sedis</taxon>
        <taxon>Cryomyces</taxon>
    </lineage>
</organism>
<dbReference type="PANTHER" id="PTHR34883">
    <property type="entry name" value="SERINE-RICH PROTEIN, PUTATIVE-RELATED-RELATED"/>
    <property type="match status" value="1"/>
</dbReference>
<dbReference type="InterPro" id="IPR052953">
    <property type="entry name" value="Ser-rich/MCO-related"/>
</dbReference>
<dbReference type="Proteomes" id="UP001357485">
    <property type="component" value="Unassembled WGS sequence"/>
</dbReference>
<evidence type="ECO:0000313" key="3">
    <source>
        <dbReference type="Proteomes" id="UP001357485"/>
    </source>
</evidence>
<protein>
    <recommendedName>
        <fullName evidence="4">Phytocyanin domain-containing protein</fullName>
    </recommendedName>
</protein>